<dbReference type="PROSITE" id="PS00138">
    <property type="entry name" value="SUBTILASE_SER"/>
    <property type="match status" value="1"/>
</dbReference>
<dbReference type="RefSeq" id="XP_006811242.1">
    <property type="nucleotide sequence ID" value="XM_006811179.1"/>
</dbReference>
<dbReference type="PANTHER" id="PTHR43806:SF11">
    <property type="entry name" value="CEREVISIN-RELATED"/>
    <property type="match status" value="1"/>
</dbReference>
<dbReference type="PRINTS" id="PR00723">
    <property type="entry name" value="SUBTILISIN"/>
</dbReference>
<feature type="domain" description="Peptidase S8/S53" evidence="8">
    <location>
        <begin position="151"/>
        <end position="378"/>
    </location>
</feature>
<evidence type="ECO:0000256" key="4">
    <source>
        <dbReference type="ARBA" id="ARBA00022825"/>
    </source>
</evidence>
<feature type="active site" description="Charge relay system" evidence="5">
    <location>
        <position position="347"/>
    </location>
</feature>
<keyword evidence="4 5" id="KW-0720">Serine protease</keyword>
<feature type="active site" description="Charge relay system" evidence="5">
    <location>
        <position position="153"/>
    </location>
</feature>
<dbReference type="Proteomes" id="UP000694865">
    <property type="component" value="Unplaced"/>
</dbReference>
<dbReference type="InterPro" id="IPR000209">
    <property type="entry name" value="Peptidase_S8/S53_dom"/>
</dbReference>
<dbReference type="PANTHER" id="PTHR43806">
    <property type="entry name" value="PEPTIDASE S8"/>
    <property type="match status" value="1"/>
</dbReference>
<reference evidence="10" key="1">
    <citation type="submission" date="2025-08" db="UniProtKB">
        <authorList>
            <consortium name="RefSeq"/>
        </authorList>
    </citation>
    <scope>IDENTIFICATION</scope>
    <source>
        <tissue evidence="10">Testes</tissue>
    </source>
</reference>
<keyword evidence="3 5" id="KW-0378">Hydrolase</keyword>
<accession>A0ABM0LU01</accession>
<feature type="signal peptide" evidence="7">
    <location>
        <begin position="1"/>
        <end position="15"/>
    </location>
</feature>
<dbReference type="GeneID" id="102803900"/>
<protein>
    <submittedName>
        <fullName evidence="10">Subtilisin-like protease CPC735_031240-like</fullName>
    </submittedName>
</protein>
<name>A0ABM0LU01_SACKO</name>
<feature type="chain" id="PRO_5045900315" evidence="7">
    <location>
        <begin position="16"/>
        <end position="407"/>
    </location>
</feature>
<dbReference type="InterPro" id="IPR036852">
    <property type="entry name" value="Peptidase_S8/S53_dom_sf"/>
</dbReference>
<feature type="active site" description="Charge relay system" evidence="5">
    <location>
        <position position="186"/>
    </location>
</feature>
<dbReference type="CDD" id="cd04077">
    <property type="entry name" value="Peptidases_S8_PCSK9_ProteinaseK_like"/>
    <property type="match status" value="1"/>
</dbReference>
<dbReference type="InterPro" id="IPR023828">
    <property type="entry name" value="Peptidase_S8_Ser-AS"/>
</dbReference>
<evidence type="ECO:0000256" key="7">
    <source>
        <dbReference type="SAM" id="SignalP"/>
    </source>
</evidence>
<evidence type="ECO:0000256" key="2">
    <source>
        <dbReference type="ARBA" id="ARBA00022670"/>
    </source>
</evidence>
<dbReference type="InterPro" id="IPR015500">
    <property type="entry name" value="Peptidase_S8_subtilisin-rel"/>
</dbReference>
<gene>
    <name evidence="10" type="primary">LOC102803900</name>
</gene>
<keyword evidence="7" id="KW-0732">Signal</keyword>
<dbReference type="SUPFAM" id="SSF52743">
    <property type="entry name" value="Subtilisin-like"/>
    <property type="match status" value="1"/>
</dbReference>
<comment type="similarity">
    <text evidence="1 5 6">Belongs to the peptidase S8 family.</text>
</comment>
<dbReference type="PROSITE" id="PS00136">
    <property type="entry name" value="SUBTILASE_ASP"/>
    <property type="match status" value="1"/>
</dbReference>
<dbReference type="Pfam" id="PF00082">
    <property type="entry name" value="Peptidase_S8"/>
    <property type="match status" value="1"/>
</dbReference>
<sequence>MKTLMLIIGLTAVLAQEAPLYNLHLENKIENEYFLVFHPNTTTDEVLKHVRTMQPMLEDQMDIENPGIDREYVIGDFKAYAFRGNMAAVNFLRKFPEVKHIEANHVVKATKTCNEQLFAEWGLVRTTERTLNLSGVYRYADGTGEGVDAYVLDTGILLSHKDFSGRAVWGTDTVENPSPKTDLNGHGTHVAGTIMGDRFGLAKKATAVAVRVLDADGSGTLKMVMDGINWVANNHNEKMKKNKNSKGSVANMSLGGAYSKTENEAVAAAVKSGISFVVAAGNEKADACDTSPASEPTAITVGATNSADYQWEGTNYGKCVDILAPGEGITSDWIYSDYSITTITGTSMASPHVAGVVAKYLSSLSSTPSPSAVASWLDSASTKDKIALAPWARLAGTPNKLVYLSEC</sequence>
<evidence type="ECO:0000256" key="5">
    <source>
        <dbReference type="PROSITE-ProRule" id="PRU01240"/>
    </source>
</evidence>
<evidence type="ECO:0000313" key="10">
    <source>
        <dbReference type="RefSeq" id="XP_006811242.1"/>
    </source>
</evidence>
<evidence type="ECO:0000256" key="3">
    <source>
        <dbReference type="ARBA" id="ARBA00022801"/>
    </source>
</evidence>
<dbReference type="InterPro" id="IPR050131">
    <property type="entry name" value="Peptidase_S8_subtilisin-like"/>
</dbReference>
<evidence type="ECO:0000256" key="1">
    <source>
        <dbReference type="ARBA" id="ARBA00011073"/>
    </source>
</evidence>
<evidence type="ECO:0000259" key="8">
    <source>
        <dbReference type="Pfam" id="PF00082"/>
    </source>
</evidence>
<organism evidence="9 10">
    <name type="scientific">Saccoglossus kowalevskii</name>
    <name type="common">Acorn worm</name>
    <dbReference type="NCBI Taxonomy" id="10224"/>
    <lineage>
        <taxon>Eukaryota</taxon>
        <taxon>Metazoa</taxon>
        <taxon>Hemichordata</taxon>
        <taxon>Enteropneusta</taxon>
        <taxon>Harrimaniidae</taxon>
        <taxon>Saccoglossus</taxon>
    </lineage>
</organism>
<proteinExistence type="inferred from homology"/>
<evidence type="ECO:0000256" key="6">
    <source>
        <dbReference type="RuleBase" id="RU003355"/>
    </source>
</evidence>
<keyword evidence="2 5" id="KW-0645">Protease</keyword>
<dbReference type="Gene3D" id="3.40.50.200">
    <property type="entry name" value="Peptidase S8/S53 domain"/>
    <property type="match status" value="1"/>
</dbReference>
<dbReference type="PROSITE" id="PS51892">
    <property type="entry name" value="SUBTILASE"/>
    <property type="match status" value="1"/>
</dbReference>
<dbReference type="InterPro" id="IPR023827">
    <property type="entry name" value="Peptidase_S8_Asp-AS"/>
</dbReference>
<dbReference type="SUPFAM" id="SSF54897">
    <property type="entry name" value="Protease propeptides/inhibitors"/>
    <property type="match status" value="1"/>
</dbReference>
<dbReference type="InterPro" id="IPR034193">
    <property type="entry name" value="PCSK9_ProteinaseK-like"/>
</dbReference>
<evidence type="ECO:0000313" key="9">
    <source>
        <dbReference type="Proteomes" id="UP000694865"/>
    </source>
</evidence>
<keyword evidence="9" id="KW-1185">Reference proteome</keyword>